<name>A0ABU8KPK8_9HYPH</name>
<dbReference type="RefSeq" id="WP_337104859.1">
    <property type="nucleotide sequence ID" value="NZ_JAPYKS010000001.1"/>
</dbReference>
<dbReference type="Gene3D" id="1.10.287.110">
    <property type="entry name" value="DnaJ domain"/>
    <property type="match status" value="1"/>
</dbReference>
<accession>A0ABU8KPK8</accession>
<dbReference type="Proteomes" id="UP001387293">
    <property type="component" value="Unassembled WGS sequence"/>
</dbReference>
<protein>
    <submittedName>
        <fullName evidence="2">J domain-containing protein</fullName>
    </submittedName>
</protein>
<gene>
    <name evidence="2" type="ORF">O7A60_02515</name>
</gene>
<feature type="domain" description="J" evidence="1">
    <location>
        <begin position="8"/>
        <end position="71"/>
    </location>
</feature>
<proteinExistence type="predicted"/>
<dbReference type="InterPro" id="IPR001623">
    <property type="entry name" value="DnaJ_domain"/>
</dbReference>
<dbReference type="CDD" id="cd06257">
    <property type="entry name" value="DnaJ"/>
    <property type="match status" value="1"/>
</dbReference>
<dbReference type="PANTHER" id="PTHR44825:SF1">
    <property type="entry name" value="DNAJ HOMOLOG SUBFAMILY C MEMBER 4"/>
    <property type="match status" value="1"/>
</dbReference>
<dbReference type="PRINTS" id="PR00625">
    <property type="entry name" value="JDOMAIN"/>
</dbReference>
<evidence type="ECO:0000259" key="1">
    <source>
        <dbReference type="PROSITE" id="PS50076"/>
    </source>
</evidence>
<sequence>MQNSDPRGLYAVIGVSPVATAEEIKNAFRRRAKETHPDTSSNPSATLFQQVNAAYKILSDPEARAEYDSSGYQASAEEVRHKQLDPVCCSRCKQATAQPRYVVFRRVYSFILATIRTPVQGIFCASCARKEAFRSSLITMCTGWWGVPWGPIYTIGVILGNGFGGEYSKEAEERLTWYNCLAFLSRGNVDLAYSLAQMSRKASDPEISSRATELSRELEKTGVDPKRSRLKNPWNFGLVERLKHLAMVAAVPLVVAGIFMQDQIASWWTGRPVPRPSYTSTYTPPPRTTKAVPAKIVPVTNACSTRPRNGDALDGYGNAISSQGHVLEIRNGSGGPAIVKVRDSFSNRTIASFYISDNAAAEYPGIPDGSYRIQYAVGDELRSDCRSFFNTAAVGQFPNVERLQTERTSTQIITQHLTYTLYAVASGNVRPQSLSMEAFDAP</sequence>
<dbReference type="InterPro" id="IPR052763">
    <property type="entry name" value="DnaJ_C4"/>
</dbReference>
<evidence type="ECO:0000313" key="3">
    <source>
        <dbReference type="Proteomes" id="UP001387293"/>
    </source>
</evidence>
<dbReference type="PANTHER" id="PTHR44825">
    <property type="match status" value="1"/>
</dbReference>
<evidence type="ECO:0000313" key="2">
    <source>
        <dbReference type="EMBL" id="MEI9407652.1"/>
    </source>
</evidence>
<dbReference type="SMART" id="SM00271">
    <property type="entry name" value="DnaJ"/>
    <property type="match status" value="1"/>
</dbReference>
<dbReference type="EMBL" id="JAPYKS010000001">
    <property type="protein sequence ID" value="MEI9407652.1"/>
    <property type="molecule type" value="Genomic_DNA"/>
</dbReference>
<organism evidence="2 3">
    <name type="scientific">Mesorhizobium salmacidum</name>
    <dbReference type="NCBI Taxonomy" id="3015171"/>
    <lineage>
        <taxon>Bacteria</taxon>
        <taxon>Pseudomonadati</taxon>
        <taxon>Pseudomonadota</taxon>
        <taxon>Alphaproteobacteria</taxon>
        <taxon>Hyphomicrobiales</taxon>
        <taxon>Phyllobacteriaceae</taxon>
        <taxon>Mesorhizobium</taxon>
    </lineage>
</organism>
<dbReference type="SUPFAM" id="SSF46565">
    <property type="entry name" value="Chaperone J-domain"/>
    <property type="match status" value="1"/>
</dbReference>
<dbReference type="Pfam" id="PF00226">
    <property type="entry name" value="DnaJ"/>
    <property type="match status" value="1"/>
</dbReference>
<reference evidence="2 3" key="1">
    <citation type="submission" date="2022-12" db="EMBL/GenBank/DDBJ databases">
        <authorList>
            <person name="Muema E."/>
        </authorList>
    </citation>
    <scope>NUCLEOTIDE SEQUENCE [LARGE SCALE GENOMIC DNA]</scope>
    <source>
        <strain evidence="3">1326</strain>
    </source>
</reference>
<keyword evidence="3" id="KW-1185">Reference proteome</keyword>
<dbReference type="PROSITE" id="PS50076">
    <property type="entry name" value="DNAJ_2"/>
    <property type="match status" value="1"/>
</dbReference>
<comment type="caution">
    <text evidence="2">The sequence shown here is derived from an EMBL/GenBank/DDBJ whole genome shotgun (WGS) entry which is preliminary data.</text>
</comment>
<dbReference type="InterPro" id="IPR036869">
    <property type="entry name" value="J_dom_sf"/>
</dbReference>